<evidence type="ECO:0000313" key="5">
    <source>
        <dbReference type="Proteomes" id="UP000000305"/>
    </source>
</evidence>
<organism evidence="4 5">
    <name type="scientific">Daphnia pulex</name>
    <name type="common">Water flea</name>
    <dbReference type="NCBI Taxonomy" id="6669"/>
    <lineage>
        <taxon>Eukaryota</taxon>
        <taxon>Metazoa</taxon>
        <taxon>Ecdysozoa</taxon>
        <taxon>Arthropoda</taxon>
        <taxon>Crustacea</taxon>
        <taxon>Branchiopoda</taxon>
        <taxon>Diplostraca</taxon>
        <taxon>Cladocera</taxon>
        <taxon>Anomopoda</taxon>
        <taxon>Daphniidae</taxon>
        <taxon>Daphnia</taxon>
    </lineage>
</organism>
<evidence type="ECO:0000256" key="2">
    <source>
        <dbReference type="SAM" id="MobiDB-lite"/>
    </source>
</evidence>
<evidence type="ECO:0000259" key="3">
    <source>
        <dbReference type="PROSITE" id="PS50158"/>
    </source>
</evidence>
<keyword evidence="1" id="KW-0479">Metal-binding</keyword>
<dbReference type="HOGENOM" id="CLU_728181_0_0_1"/>
<accession>E9GKI6</accession>
<dbReference type="GO" id="GO:0008270">
    <property type="term" value="F:zinc ion binding"/>
    <property type="evidence" value="ECO:0007669"/>
    <property type="project" value="UniProtKB-KW"/>
</dbReference>
<dbReference type="InterPro" id="IPR001878">
    <property type="entry name" value="Znf_CCHC"/>
</dbReference>
<keyword evidence="1" id="KW-0862">Zinc</keyword>
<reference evidence="4 5" key="1">
    <citation type="journal article" date="2011" name="Science">
        <title>The ecoresponsive genome of Daphnia pulex.</title>
        <authorList>
            <person name="Colbourne J.K."/>
            <person name="Pfrender M.E."/>
            <person name="Gilbert D."/>
            <person name="Thomas W.K."/>
            <person name="Tucker A."/>
            <person name="Oakley T.H."/>
            <person name="Tokishita S."/>
            <person name="Aerts A."/>
            <person name="Arnold G.J."/>
            <person name="Basu M.K."/>
            <person name="Bauer D.J."/>
            <person name="Caceres C.E."/>
            <person name="Carmel L."/>
            <person name="Casola C."/>
            <person name="Choi J.H."/>
            <person name="Detter J.C."/>
            <person name="Dong Q."/>
            <person name="Dusheyko S."/>
            <person name="Eads B.D."/>
            <person name="Frohlich T."/>
            <person name="Geiler-Samerotte K.A."/>
            <person name="Gerlach D."/>
            <person name="Hatcher P."/>
            <person name="Jogdeo S."/>
            <person name="Krijgsveld J."/>
            <person name="Kriventseva E.V."/>
            <person name="Kultz D."/>
            <person name="Laforsch C."/>
            <person name="Lindquist E."/>
            <person name="Lopez J."/>
            <person name="Manak J.R."/>
            <person name="Muller J."/>
            <person name="Pangilinan J."/>
            <person name="Patwardhan R.P."/>
            <person name="Pitluck S."/>
            <person name="Pritham E.J."/>
            <person name="Rechtsteiner A."/>
            <person name="Rho M."/>
            <person name="Rogozin I.B."/>
            <person name="Sakarya O."/>
            <person name="Salamov A."/>
            <person name="Schaack S."/>
            <person name="Shapiro H."/>
            <person name="Shiga Y."/>
            <person name="Skalitzky C."/>
            <person name="Smith Z."/>
            <person name="Souvorov A."/>
            <person name="Sung W."/>
            <person name="Tang Z."/>
            <person name="Tsuchiya D."/>
            <person name="Tu H."/>
            <person name="Vos H."/>
            <person name="Wang M."/>
            <person name="Wolf Y.I."/>
            <person name="Yamagata H."/>
            <person name="Yamada T."/>
            <person name="Ye Y."/>
            <person name="Shaw J.R."/>
            <person name="Andrews J."/>
            <person name="Crease T.J."/>
            <person name="Tang H."/>
            <person name="Lucas S.M."/>
            <person name="Robertson H.M."/>
            <person name="Bork P."/>
            <person name="Koonin E.V."/>
            <person name="Zdobnov E.M."/>
            <person name="Grigoriev I.V."/>
            <person name="Lynch M."/>
            <person name="Boore J.L."/>
        </authorList>
    </citation>
    <scope>NUCLEOTIDE SEQUENCE [LARGE SCALE GENOMIC DNA]</scope>
</reference>
<dbReference type="PROSITE" id="PS50158">
    <property type="entry name" value="ZF_CCHC"/>
    <property type="match status" value="1"/>
</dbReference>
<dbReference type="AlphaFoldDB" id="E9GKI6"/>
<keyword evidence="1" id="KW-0863">Zinc-finger</keyword>
<evidence type="ECO:0000256" key="1">
    <source>
        <dbReference type="PROSITE-ProRule" id="PRU00047"/>
    </source>
</evidence>
<dbReference type="InParanoid" id="E9GKI6"/>
<keyword evidence="5" id="KW-1185">Reference proteome</keyword>
<protein>
    <recommendedName>
        <fullName evidence="3">CCHC-type domain-containing protein</fullName>
    </recommendedName>
</protein>
<dbReference type="PhylomeDB" id="E9GKI6"/>
<name>E9GKI6_DAPPU</name>
<gene>
    <name evidence="4" type="ORF">DAPPUDRAFT_103845</name>
</gene>
<feature type="region of interest" description="Disordered" evidence="2">
    <location>
        <begin position="52"/>
        <end position="73"/>
    </location>
</feature>
<feature type="domain" description="CCHC-type" evidence="3">
    <location>
        <begin position="279"/>
        <end position="294"/>
    </location>
</feature>
<dbReference type="KEGG" id="dpx:DAPPUDRAFT_103845"/>
<dbReference type="EMBL" id="GL732549">
    <property type="protein sequence ID" value="EFX80000.1"/>
    <property type="molecule type" value="Genomic_DNA"/>
</dbReference>
<dbReference type="Proteomes" id="UP000000305">
    <property type="component" value="Unassembled WGS sequence"/>
</dbReference>
<evidence type="ECO:0000313" key="4">
    <source>
        <dbReference type="EMBL" id="EFX80000.1"/>
    </source>
</evidence>
<proteinExistence type="predicted"/>
<dbReference type="GO" id="GO:0003676">
    <property type="term" value="F:nucleic acid binding"/>
    <property type="evidence" value="ECO:0007669"/>
    <property type="project" value="InterPro"/>
</dbReference>
<sequence length="380" mass="43549">MARTSPISQKPTKGKVLVVAEEYKADSTPKGTPEGRVEAAQTNKQLSMILKKEDDKVTGATPMKTPKPRRKSVVDQPSKELVEAAAKQTARRKCLRFSKDFLQTRECNVAFATQGVNKREVCPNKEEVKKIKAEGKLYSYFCEKHRQKHPDCPQLSLWRLQTGGKQEMEDLLKLAPSDFTDFISGKWKIDPPNLKDPWLHFDVLVQNQSFINRRSRVYTAKYLKPSKSRVELFTQKATVAQLEKAGTLDLSSTDQFWNSALPMIDEISVTKKWPIYAVCYLCEQHGHKHPDCPELSLWKLQTDIQNSTVPFWIAAPSDFTDFISCIEKAFRHCSPYSDGVLIRPKWKIDPPNLGGPWPRSDVDVQKQKFIKRHTVDYQRP</sequence>